<evidence type="ECO:0000313" key="1">
    <source>
        <dbReference type="EMBL" id="KAL3683623.1"/>
    </source>
</evidence>
<protein>
    <recommendedName>
        <fullName evidence="3">Smr domain-containing protein</fullName>
    </recommendedName>
</protein>
<dbReference type="Proteomes" id="UP001633002">
    <property type="component" value="Unassembled WGS sequence"/>
</dbReference>
<dbReference type="PANTHER" id="PTHR47812">
    <property type="entry name" value="SMR (SMALL MUTS RELATED) DOMAIN-CONTAINING PROTEIN"/>
    <property type="match status" value="1"/>
</dbReference>
<sequence>MYIESEMNSASQADVRRGLSLVPGNAHEVGETSNLRAHQDALKQRHTESLIAAPRELLVVTGVGVHSQGGPTLPFAVKNFLLTEGYQFIQNTPGSFSVRPKLRLPVCETEL</sequence>
<dbReference type="PANTHER" id="PTHR47812:SF2">
    <property type="entry name" value="SMR (SMALL MUTS RELATED) DOMAIN-CONTAINING PROTEIN"/>
    <property type="match status" value="1"/>
</dbReference>
<dbReference type="AlphaFoldDB" id="A0ABD3GWV4"/>
<evidence type="ECO:0008006" key="3">
    <source>
        <dbReference type="Google" id="ProtNLM"/>
    </source>
</evidence>
<comment type="caution">
    <text evidence="1">The sequence shown here is derived from an EMBL/GenBank/DDBJ whole genome shotgun (WGS) entry which is preliminary data.</text>
</comment>
<dbReference type="EMBL" id="JBJQOH010000006">
    <property type="protein sequence ID" value="KAL3683623.1"/>
    <property type="molecule type" value="Genomic_DNA"/>
</dbReference>
<organism evidence="1 2">
    <name type="scientific">Riccia sorocarpa</name>
    <dbReference type="NCBI Taxonomy" id="122646"/>
    <lineage>
        <taxon>Eukaryota</taxon>
        <taxon>Viridiplantae</taxon>
        <taxon>Streptophyta</taxon>
        <taxon>Embryophyta</taxon>
        <taxon>Marchantiophyta</taxon>
        <taxon>Marchantiopsida</taxon>
        <taxon>Marchantiidae</taxon>
        <taxon>Marchantiales</taxon>
        <taxon>Ricciaceae</taxon>
        <taxon>Riccia</taxon>
    </lineage>
</organism>
<dbReference type="InterPro" id="IPR036063">
    <property type="entry name" value="Smr_dom_sf"/>
</dbReference>
<keyword evidence="2" id="KW-1185">Reference proteome</keyword>
<name>A0ABD3GWV4_9MARC</name>
<gene>
    <name evidence="1" type="ORF">R1sor_001645</name>
</gene>
<dbReference type="Gene3D" id="3.30.1370.110">
    <property type="match status" value="1"/>
</dbReference>
<proteinExistence type="predicted"/>
<dbReference type="SUPFAM" id="SSF160443">
    <property type="entry name" value="SMR domain-like"/>
    <property type="match status" value="1"/>
</dbReference>
<evidence type="ECO:0000313" key="2">
    <source>
        <dbReference type="Proteomes" id="UP001633002"/>
    </source>
</evidence>
<accession>A0ABD3GWV4</accession>
<reference evidence="1 2" key="1">
    <citation type="submission" date="2024-09" db="EMBL/GenBank/DDBJ databases">
        <title>Chromosome-scale assembly of Riccia sorocarpa.</title>
        <authorList>
            <person name="Paukszto L."/>
        </authorList>
    </citation>
    <scope>NUCLEOTIDE SEQUENCE [LARGE SCALE GENOMIC DNA]</scope>
    <source>
        <strain evidence="1">LP-2024</strain>
        <tissue evidence="1">Aerial parts of the thallus</tissue>
    </source>
</reference>